<dbReference type="EMBL" id="CP065673">
    <property type="protein sequence ID" value="QPS19275.1"/>
    <property type="molecule type" value="Genomic_DNA"/>
</dbReference>
<keyword evidence="1" id="KW-0472">Membrane</keyword>
<dbReference type="RefSeq" id="WP_063200089.1">
    <property type="nucleotide sequence ID" value="NZ_CAMITG010000010.1"/>
</dbReference>
<feature type="transmembrane region" description="Helical" evidence="1">
    <location>
        <begin position="236"/>
        <end position="254"/>
    </location>
</feature>
<keyword evidence="5" id="KW-1185">Reference proteome</keyword>
<reference evidence="2 5" key="2">
    <citation type="submission" date="2020-12" db="EMBL/GenBank/DDBJ databases">
        <title>FDA dAtabase for Regulatory Grade micrObial Sequences (FDA-ARGOS): Supporting development and validation of Infectious Disease Dx tests.</title>
        <authorList>
            <person name="Sproer C."/>
            <person name="Gronow S."/>
            <person name="Severitt S."/>
            <person name="Schroder I."/>
            <person name="Tallon L."/>
            <person name="Sadzewicz L."/>
            <person name="Zhao X."/>
            <person name="Boylan J."/>
            <person name="Ott S."/>
            <person name="Bowen H."/>
            <person name="Vavikolanu K."/>
            <person name="Mehta A."/>
            <person name="Aluvathingal J."/>
            <person name="Nadendla S."/>
            <person name="Lowell S."/>
            <person name="Myers T."/>
            <person name="Yan Y."/>
            <person name="Sichtig H."/>
        </authorList>
    </citation>
    <scope>NUCLEOTIDE SEQUENCE [LARGE SCALE GENOMIC DNA]</scope>
    <source>
        <strain evidence="2 5">FDAARGOS_907</strain>
    </source>
</reference>
<reference evidence="3 4" key="1">
    <citation type="submission" date="2018-06" db="EMBL/GenBank/DDBJ databases">
        <authorList>
            <consortium name="Pathogen Informatics"/>
            <person name="Doyle S."/>
        </authorList>
    </citation>
    <scope>NUCLEOTIDE SEQUENCE [LARGE SCALE GENOMIC DNA]</scope>
    <source>
        <strain evidence="3 4">NCTC12961</strain>
    </source>
</reference>
<accession>A0A2X4XYE3</accession>
<evidence type="ECO:0008006" key="6">
    <source>
        <dbReference type="Google" id="ProtNLM"/>
    </source>
</evidence>
<evidence type="ECO:0000313" key="2">
    <source>
        <dbReference type="EMBL" id="QPS19275.1"/>
    </source>
</evidence>
<keyword evidence="1" id="KW-0812">Transmembrane</keyword>
<feature type="transmembrane region" description="Helical" evidence="1">
    <location>
        <begin position="368"/>
        <end position="390"/>
    </location>
</feature>
<feature type="transmembrane region" description="Helical" evidence="1">
    <location>
        <begin position="308"/>
        <end position="331"/>
    </location>
</feature>
<evidence type="ECO:0000313" key="3">
    <source>
        <dbReference type="EMBL" id="SQI44975.1"/>
    </source>
</evidence>
<name>A0A2X4XYE3_SERPL</name>
<dbReference type="STRING" id="82996.ADP72_15585"/>
<protein>
    <recommendedName>
        <fullName evidence="6">Polysaccharide biosynthesis protein</fullName>
    </recommendedName>
</protein>
<dbReference type="EMBL" id="LS483469">
    <property type="protein sequence ID" value="SQI44975.1"/>
    <property type="molecule type" value="Genomic_DNA"/>
</dbReference>
<feature type="transmembrane region" description="Helical" evidence="1">
    <location>
        <begin position="139"/>
        <end position="156"/>
    </location>
</feature>
<dbReference type="AlphaFoldDB" id="A0A2X4XYE3"/>
<sequence length="404" mass="44538">MNTAGMLRLWFPSAISISLLNLELPIISLILSAYSLKASGDYAIALSTFMFANAFVFPLCAVVIKMKKSAETLMFSALLAVAVFLIFNLGVWGFRQHISPHITFITHVFSLSLLAVGVRRYLQGCCILEGKTALMSRASFVRVLVSVLGCYALTRFQVPVDMAAILALVAGAYTEAILLLLLVLRQGIRLHEGGGRHYRQIIAPYFSAFLMTASSLMSNIIVVICLSRVIGGSEVLQYWPLTFGLICISIGAVLDIESILLKILGHQPQKKQQFSFLALLCLAAPILFVALCLILDRFDLLPAGSRTIYMNAEFFIAIVGVSMLWILRGYIRANLMNDNRLRIINASILVAMMTPLAVFYAVEIPNYGVMLSLSIFSALIILELLCYGLYGMTQALQRRQIAAE</sequence>
<evidence type="ECO:0000313" key="4">
    <source>
        <dbReference type="Proteomes" id="UP000248897"/>
    </source>
</evidence>
<feature type="transmembrane region" description="Helical" evidence="1">
    <location>
        <begin position="98"/>
        <end position="118"/>
    </location>
</feature>
<feature type="transmembrane region" description="Helical" evidence="1">
    <location>
        <begin position="205"/>
        <end position="230"/>
    </location>
</feature>
<gene>
    <name evidence="2" type="ORF">I6G64_16985</name>
    <name evidence="3" type="ORF">NCTC12961_04870</name>
</gene>
<evidence type="ECO:0000313" key="5">
    <source>
        <dbReference type="Proteomes" id="UP000594967"/>
    </source>
</evidence>
<feature type="transmembrane region" description="Helical" evidence="1">
    <location>
        <begin position="73"/>
        <end position="92"/>
    </location>
</feature>
<feature type="transmembrane region" description="Helical" evidence="1">
    <location>
        <begin position="9"/>
        <end position="36"/>
    </location>
</feature>
<feature type="transmembrane region" description="Helical" evidence="1">
    <location>
        <begin position="42"/>
        <end position="64"/>
    </location>
</feature>
<dbReference type="Proteomes" id="UP000248897">
    <property type="component" value="Chromosome 1"/>
</dbReference>
<feature type="transmembrane region" description="Helical" evidence="1">
    <location>
        <begin position="343"/>
        <end position="362"/>
    </location>
</feature>
<dbReference type="Proteomes" id="UP000594967">
    <property type="component" value="Chromosome"/>
</dbReference>
<organism evidence="3 4">
    <name type="scientific">Serratia plymuthica</name>
    <dbReference type="NCBI Taxonomy" id="82996"/>
    <lineage>
        <taxon>Bacteria</taxon>
        <taxon>Pseudomonadati</taxon>
        <taxon>Pseudomonadota</taxon>
        <taxon>Gammaproteobacteria</taxon>
        <taxon>Enterobacterales</taxon>
        <taxon>Yersiniaceae</taxon>
        <taxon>Serratia</taxon>
    </lineage>
</organism>
<feature type="transmembrane region" description="Helical" evidence="1">
    <location>
        <begin position="162"/>
        <end position="184"/>
    </location>
</feature>
<evidence type="ECO:0000256" key="1">
    <source>
        <dbReference type="SAM" id="Phobius"/>
    </source>
</evidence>
<keyword evidence="1" id="KW-1133">Transmembrane helix</keyword>
<feature type="transmembrane region" description="Helical" evidence="1">
    <location>
        <begin position="274"/>
        <end position="296"/>
    </location>
</feature>
<proteinExistence type="predicted"/>